<evidence type="ECO:0000256" key="2">
    <source>
        <dbReference type="ARBA" id="ARBA00022475"/>
    </source>
</evidence>
<keyword evidence="5 10" id="KW-0552">Olfaction</keyword>
<protein>
    <recommendedName>
        <fullName evidence="10">Odorant receptor</fullName>
    </recommendedName>
</protein>
<keyword evidence="2" id="KW-1003">Cell membrane</keyword>
<comment type="caution">
    <text evidence="10">Lacks conserved residue(s) required for the propagation of feature annotation.</text>
</comment>
<feature type="transmembrane region" description="Helical" evidence="10">
    <location>
        <begin position="43"/>
        <end position="69"/>
    </location>
</feature>
<feature type="transmembrane region" description="Helical" evidence="10">
    <location>
        <begin position="335"/>
        <end position="355"/>
    </location>
</feature>
<keyword evidence="3 10" id="KW-0716">Sensory transduction</keyword>
<name>A0ABN7AXV2_9HEMI</name>
<keyword evidence="7 10" id="KW-0472">Membrane</keyword>
<organism evidence="11 12">
    <name type="scientific">Nesidiocoris tenuis</name>
    <dbReference type="NCBI Taxonomy" id="355587"/>
    <lineage>
        <taxon>Eukaryota</taxon>
        <taxon>Metazoa</taxon>
        <taxon>Ecdysozoa</taxon>
        <taxon>Arthropoda</taxon>
        <taxon>Hexapoda</taxon>
        <taxon>Insecta</taxon>
        <taxon>Pterygota</taxon>
        <taxon>Neoptera</taxon>
        <taxon>Paraneoptera</taxon>
        <taxon>Hemiptera</taxon>
        <taxon>Heteroptera</taxon>
        <taxon>Panheteroptera</taxon>
        <taxon>Cimicomorpha</taxon>
        <taxon>Miridae</taxon>
        <taxon>Dicyphina</taxon>
        <taxon>Nesidiocoris</taxon>
    </lineage>
</organism>
<evidence type="ECO:0000256" key="5">
    <source>
        <dbReference type="ARBA" id="ARBA00022725"/>
    </source>
</evidence>
<dbReference type="Pfam" id="PF02949">
    <property type="entry name" value="7tm_6"/>
    <property type="match status" value="1"/>
</dbReference>
<dbReference type="InterPro" id="IPR004117">
    <property type="entry name" value="7tm6_olfct_rcpt"/>
</dbReference>
<evidence type="ECO:0000256" key="8">
    <source>
        <dbReference type="ARBA" id="ARBA00023170"/>
    </source>
</evidence>
<reference evidence="11 12" key="1">
    <citation type="submission" date="2023-09" db="EMBL/GenBank/DDBJ databases">
        <title>Nesidiocoris tenuis whole genome shotgun sequence.</title>
        <authorList>
            <person name="Shibata T."/>
            <person name="Shimoda M."/>
            <person name="Kobayashi T."/>
            <person name="Uehara T."/>
        </authorList>
    </citation>
    <scope>NUCLEOTIDE SEQUENCE [LARGE SCALE GENOMIC DNA]</scope>
    <source>
        <strain evidence="11 12">Japan</strain>
    </source>
</reference>
<comment type="subcellular location">
    <subcellularLocation>
        <location evidence="1 10">Cell membrane</location>
        <topology evidence="1 10">Multi-pass membrane protein</topology>
    </subcellularLocation>
</comment>
<feature type="transmembrane region" description="Helical" evidence="10">
    <location>
        <begin position="140"/>
        <end position="159"/>
    </location>
</feature>
<comment type="similarity">
    <text evidence="10">Belongs to the insect chemoreceptor superfamily. Heteromeric odorant receptor channel (TC 1.A.69) family.</text>
</comment>
<keyword evidence="9 10" id="KW-0807">Transducer</keyword>
<feature type="transmembrane region" description="Helical" evidence="10">
    <location>
        <begin position="311"/>
        <end position="329"/>
    </location>
</feature>
<keyword evidence="12" id="KW-1185">Reference proteome</keyword>
<sequence length="435" mass="49924">MVSVWEQWFNENKLDPELEKTMIREYSYLLYIAGLFFHFRPKIIILSVAQSVIFMIMISIHMVLMGITMFKATSFIGFSQYMNFTSLCAVSLSLYILGLQHRHTIIRQLSIINGDFYDYGDTFDGKATVKWKESLRKFKLIIVVGIPAYLLLIAASIMFREYIDMALGYEGFAGDYKADIYQKTPIPLWYPFTITNDLMRVVVTLGQMLTAYALASSIGTGDVMMLFLGQTLALQLRILASAAHQLDDRAKRMYEKYYRERFPRKPLTISSSKRVAVCYKHCIRQLVEHHWVILEFYEAYVALIKWPTAMAFLNGSLVIAMSAIVAISGEAEVPSALISAAFLLIAEVVSMWLLCETGQQVTNWSEELYSSFYEFNWPDIPKSNKMMILILKEKIKEPMLLKAGGMTPLNRDSFGTIMNTAYSYMNLMRASDMRK</sequence>
<evidence type="ECO:0000256" key="7">
    <source>
        <dbReference type="ARBA" id="ARBA00023136"/>
    </source>
</evidence>
<evidence type="ECO:0000313" key="12">
    <source>
        <dbReference type="Proteomes" id="UP001307889"/>
    </source>
</evidence>
<evidence type="ECO:0000256" key="10">
    <source>
        <dbReference type="RuleBase" id="RU351113"/>
    </source>
</evidence>
<gene>
    <name evidence="11" type="ORF">NTJ_09800</name>
</gene>
<dbReference type="PANTHER" id="PTHR21137">
    <property type="entry name" value="ODORANT RECEPTOR"/>
    <property type="match status" value="1"/>
</dbReference>
<evidence type="ECO:0000256" key="9">
    <source>
        <dbReference type="ARBA" id="ARBA00023224"/>
    </source>
</evidence>
<evidence type="ECO:0000256" key="3">
    <source>
        <dbReference type="ARBA" id="ARBA00022606"/>
    </source>
</evidence>
<feature type="transmembrane region" description="Helical" evidence="10">
    <location>
        <begin position="81"/>
        <end position="99"/>
    </location>
</feature>
<dbReference type="Proteomes" id="UP001307889">
    <property type="component" value="Chromosome 7"/>
</dbReference>
<keyword evidence="6 10" id="KW-1133">Transmembrane helix</keyword>
<evidence type="ECO:0000256" key="1">
    <source>
        <dbReference type="ARBA" id="ARBA00004651"/>
    </source>
</evidence>
<keyword evidence="8 10" id="KW-0675">Receptor</keyword>
<evidence type="ECO:0000256" key="6">
    <source>
        <dbReference type="ARBA" id="ARBA00022989"/>
    </source>
</evidence>
<dbReference type="EMBL" id="AP028915">
    <property type="protein sequence ID" value="BES96987.1"/>
    <property type="molecule type" value="Genomic_DNA"/>
</dbReference>
<keyword evidence="4 10" id="KW-0812">Transmembrane</keyword>
<feature type="transmembrane region" description="Helical" evidence="10">
    <location>
        <begin position="209"/>
        <end position="228"/>
    </location>
</feature>
<evidence type="ECO:0000256" key="4">
    <source>
        <dbReference type="ARBA" id="ARBA00022692"/>
    </source>
</evidence>
<proteinExistence type="inferred from homology"/>
<evidence type="ECO:0000313" key="11">
    <source>
        <dbReference type="EMBL" id="BES96987.1"/>
    </source>
</evidence>
<accession>A0ABN7AXV2</accession>
<dbReference type="PANTHER" id="PTHR21137:SF35">
    <property type="entry name" value="ODORANT RECEPTOR 19A-RELATED"/>
    <property type="match status" value="1"/>
</dbReference>